<keyword evidence="2" id="KW-0238">DNA-binding</keyword>
<evidence type="ECO:0000313" key="2">
    <source>
        <dbReference type="EMBL" id="HJB81128.1"/>
    </source>
</evidence>
<dbReference type="Pfam" id="PF03479">
    <property type="entry name" value="PCC"/>
    <property type="match status" value="1"/>
</dbReference>
<reference evidence="2" key="1">
    <citation type="journal article" date="2021" name="PeerJ">
        <title>Extensive microbial diversity within the chicken gut microbiome revealed by metagenomics and culture.</title>
        <authorList>
            <person name="Gilroy R."/>
            <person name="Ravi A."/>
            <person name="Getino M."/>
            <person name="Pursley I."/>
            <person name="Horton D.L."/>
            <person name="Alikhan N.F."/>
            <person name="Baker D."/>
            <person name="Gharbi K."/>
            <person name="Hall N."/>
            <person name="Watson M."/>
            <person name="Adriaenssens E.M."/>
            <person name="Foster-Nyarko E."/>
            <person name="Jarju S."/>
            <person name="Secka A."/>
            <person name="Antonio M."/>
            <person name="Oren A."/>
            <person name="Chaudhuri R.R."/>
            <person name="La Ragione R."/>
            <person name="Hildebrand F."/>
            <person name="Pallen M.J."/>
        </authorList>
    </citation>
    <scope>NUCLEOTIDE SEQUENCE</scope>
    <source>
        <strain evidence="2">CHK192-8294</strain>
    </source>
</reference>
<evidence type="ECO:0000259" key="1">
    <source>
        <dbReference type="PROSITE" id="PS51742"/>
    </source>
</evidence>
<sequence length="152" mass="16536">MEKARGNLTEVYIIRLEPGSDVLEEIEEACRQYDIKNGVILSGLGGWSRASYFDPTRFPDGRVGYGTAIVKEGLLSLVSISGLICHEEDGTVSPHIHVTLSYGDGTTIGGHLGYGSKVLTTTEVVIGRVEQIDMVRRVDPVIGLPLFHPIQL</sequence>
<feature type="domain" description="PPC" evidence="1">
    <location>
        <begin position="6"/>
        <end position="150"/>
    </location>
</feature>
<accession>A0A9D2MPX3</accession>
<proteinExistence type="predicted"/>
<gene>
    <name evidence="2" type="ORF">H9712_09080</name>
</gene>
<reference evidence="2" key="2">
    <citation type="submission" date="2021-04" db="EMBL/GenBank/DDBJ databases">
        <authorList>
            <person name="Gilroy R."/>
        </authorList>
    </citation>
    <scope>NUCLEOTIDE SEQUENCE</scope>
    <source>
        <strain evidence="2">CHK192-8294</strain>
    </source>
</reference>
<dbReference type="Gene3D" id="3.30.1330.80">
    <property type="entry name" value="Hypothetical protein, similar to alpha- acetolactate decarboxylase, domain 2"/>
    <property type="match status" value="1"/>
</dbReference>
<protein>
    <submittedName>
        <fullName evidence="2">DNA-binding protein</fullName>
    </submittedName>
</protein>
<evidence type="ECO:0000313" key="3">
    <source>
        <dbReference type="Proteomes" id="UP000823921"/>
    </source>
</evidence>
<name>A0A9D2MPX3_9FIRM</name>
<dbReference type="SUPFAM" id="SSF117856">
    <property type="entry name" value="AF0104/ALDC/Ptd012-like"/>
    <property type="match status" value="1"/>
</dbReference>
<dbReference type="GO" id="GO:0003677">
    <property type="term" value="F:DNA binding"/>
    <property type="evidence" value="ECO:0007669"/>
    <property type="project" value="UniProtKB-KW"/>
</dbReference>
<organism evidence="2 3">
    <name type="scientific">Candidatus Flavonifractor intestinigallinarum</name>
    <dbReference type="NCBI Taxonomy" id="2838586"/>
    <lineage>
        <taxon>Bacteria</taxon>
        <taxon>Bacillati</taxon>
        <taxon>Bacillota</taxon>
        <taxon>Clostridia</taxon>
        <taxon>Eubacteriales</taxon>
        <taxon>Oscillospiraceae</taxon>
        <taxon>Flavonifractor</taxon>
    </lineage>
</organism>
<dbReference type="PANTHER" id="PTHR34988:SF1">
    <property type="entry name" value="DNA-BINDING PROTEIN"/>
    <property type="match status" value="1"/>
</dbReference>
<dbReference type="Proteomes" id="UP000823921">
    <property type="component" value="Unassembled WGS sequence"/>
</dbReference>
<dbReference type="EMBL" id="DWXO01000085">
    <property type="protein sequence ID" value="HJB81128.1"/>
    <property type="molecule type" value="Genomic_DNA"/>
</dbReference>
<dbReference type="PANTHER" id="PTHR34988">
    <property type="entry name" value="PROTEIN, PUTATIVE-RELATED"/>
    <property type="match status" value="1"/>
</dbReference>
<comment type="caution">
    <text evidence="2">The sequence shown here is derived from an EMBL/GenBank/DDBJ whole genome shotgun (WGS) entry which is preliminary data.</text>
</comment>
<dbReference type="InterPro" id="IPR005175">
    <property type="entry name" value="PPC_dom"/>
</dbReference>
<dbReference type="AlphaFoldDB" id="A0A9D2MPX3"/>
<dbReference type="CDD" id="cd11378">
    <property type="entry name" value="DUF296"/>
    <property type="match status" value="1"/>
</dbReference>
<dbReference type="PROSITE" id="PS51742">
    <property type="entry name" value="PPC"/>
    <property type="match status" value="1"/>
</dbReference>